<proteinExistence type="predicted"/>
<dbReference type="STRING" id="2010991.A0A3M2S4J1"/>
<evidence type="ECO:0000313" key="1">
    <source>
        <dbReference type="EMBL" id="RMJ12466.1"/>
    </source>
</evidence>
<keyword evidence="2" id="KW-1185">Reference proteome</keyword>
<reference evidence="1 2" key="1">
    <citation type="submission" date="2017-06" db="EMBL/GenBank/DDBJ databases">
        <title>Comparative genomic analysis of Ambrosia Fusariam Clade fungi.</title>
        <authorList>
            <person name="Stajich J.E."/>
            <person name="Carrillo J."/>
            <person name="Kijimoto T."/>
            <person name="Eskalen A."/>
            <person name="O'Donnell K."/>
            <person name="Kasson M."/>
        </authorList>
    </citation>
    <scope>NUCLEOTIDE SEQUENCE [LARGE SCALE GENOMIC DNA]</scope>
    <source>
        <strain evidence="1">UCR3666</strain>
    </source>
</reference>
<dbReference type="Pfam" id="PF12895">
    <property type="entry name" value="ANAPC3"/>
    <property type="match status" value="1"/>
</dbReference>
<dbReference type="InterPro" id="IPR011990">
    <property type="entry name" value="TPR-like_helical_dom_sf"/>
</dbReference>
<organism evidence="1 2">
    <name type="scientific">Fusarium kuroshium</name>
    <dbReference type="NCBI Taxonomy" id="2010991"/>
    <lineage>
        <taxon>Eukaryota</taxon>
        <taxon>Fungi</taxon>
        <taxon>Dikarya</taxon>
        <taxon>Ascomycota</taxon>
        <taxon>Pezizomycotina</taxon>
        <taxon>Sordariomycetes</taxon>
        <taxon>Hypocreomycetidae</taxon>
        <taxon>Hypocreales</taxon>
        <taxon>Nectriaceae</taxon>
        <taxon>Fusarium</taxon>
        <taxon>Fusarium solani species complex</taxon>
    </lineage>
</organism>
<gene>
    <name evidence="1" type="ORF">CDV36_007878</name>
</gene>
<accession>A0A3M2S4J1</accession>
<evidence type="ECO:0000313" key="2">
    <source>
        <dbReference type="Proteomes" id="UP000277212"/>
    </source>
</evidence>
<comment type="caution">
    <text evidence="1">The sequence shown here is derived from an EMBL/GenBank/DDBJ whole genome shotgun (WGS) entry which is preliminary data.</text>
</comment>
<dbReference type="SUPFAM" id="SSF48452">
    <property type="entry name" value="TPR-like"/>
    <property type="match status" value="1"/>
</dbReference>
<sequence>MGYRPSTISLARELIGGGFWGKASQYRNAESRFKQIVQEGKDRNALTAEGERLYKLGMYDAAVKVLQRALGPENSEFEWKHHCQLCLGRSYLKLGRASEAKELLEGIEGAGSGEAAVELAQLLRTSDPEKMEQYLYTAGINGRLEMFRQLSEIEFEKEARETDEVSKKEHNLWAMEWSRLADEREKI</sequence>
<dbReference type="OrthoDB" id="5379420at2759"/>
<dbReference type="Gene3D" id="1.25.40.10">
    <property type="entry name" value="Tetratricopeptide repeat domain"/>
    <property type="match status" value="1"/>
</dbReference>
<dbReference type="Proteomes" id="UP000277212">
    <property type="component" value="Unassembled WGS sequence"/>
</dbReference>
<dbReference type="EMBL" id="NKUJ01000135">
    <property type="protein sequence ID" value="RMJ12466.1"/>
    <property type="molecule type" value="Genomic_DNA"/>
</dbReference>
<name>A0A3M2S4J1_9HYPO</name>
<dbReference type="AlphaFoldDB" id="A0A3M2S4J1"/>
<protein>
    <submittedName>
        <fullName evidence="1">Uncharacterized protein</fullName>
    </submittedName>
</protein>